<name>A0A9P1KAU2_9CYAN</name>
<dbReference type="PROSITE" id="PS51257">
    <property type="entry name" value="PROKAR_LIPOPROTEIN"/>
    <property type="match status" value="1"/>
</dbReference>
<gene>
    <name evidence="1" type="ORF">ARTHRO_10232</name>
</gene>
<dbReference type="EMBL" id="FO818640">
    <property type="protein sequence ID" value="CDM92559.1"/>
    <property type="molecule type" value="Genomic_DNA"/>
</dbReference>
<evidence type="ECO:0000313" key="1">
    <source>
        <dbReference type="EMBL" id="CDM92559.1"/>
    </source>
</evidence>
<evidence type="ECO:0000313" key="2">
    <source>
        <dbReference type="Proteomes" id="UP000032946"/>
    </source>
</evidence>
<accession>A0A9P1KAU2</accession>
<proteinExistence type="predicted"/>
<sequence>MCEPNRSRLGATQQRVGCVNPTGVGCVNPTGVGCVNPTGVGCVNPTGVGWVQPNRGRLCATQQRVVQPNRG</sequence>
<dbReference type="AlphaFoldDB" id="A0A9P1KAU2"/>
<reference evidence="1 2" key="1">
    <citation type="submission" date="2014-02" db="EMBL/GenBank/DDBJ databases">
        <authorList>
            <person name="Genoscope - CEA"/>
        </authorList>
    </citation>
    <scope>NUCLEOTIDE SEQUENCE [LARGE SCALE GENOMIC DNA]</scope>
    <source>
        <strain evidence="1 2">PCC 8005</strain>
    </source>
</reference>
<protein>
    <submittedName>
        <fullName evidence="1">Uncharacterized protein</fullName>
    </submittedName>
</protein>
<keyword evidence="2" id="KW-1185">Reference proteome</keyword>
<dbReference type="Proteomes" id="UP000032946">
    <property type="component" value="Chromosome"/>
</dbReference>
<organism evidence="1 2">
    <name type="scientific">Limnospira indica PCC 8005</name>
    <dbReference type="NCBI Taxonomy" id="376219"/>
    <lineage>
        <taxon>Bacteria</taxon>
        <taxon>Bacillati</taxon>
        <taxon>Cyanobacteriota</taxon>
        <taxon>Cyanophyceae</taxon>
        <taxon>Oscillatoriophycideae</taxon>
        <taxon>Oscillatoriales</taxon>
        <taxon>Sirenicapillariaceae</taxon>
        <taxon>Limnospira</taxon>
    </lineage>
</organism>